<protein>
    <recommendedName>
        <fullName evidence="3 9">Glutamate decarboxylase</fullName>
        <ecNumber evidence="3 9">4.1.1.15</ecNumber>
    </recommendedName>
</protein>
<reference evidence="11 12" key="1">
    <citation type="submission" date="2019-07" db="EMBL/GenBank/DDBJ databases">
        <title>Whole genome shotgun sequence of Cellulomonas xylanilytica NBRC 101102.</title>
        <authorList>
            <person name="Hosoyama A."/>
            <person name="Uohara A."/>
            <person name="Ohji S."/>
            <person name="Ichikawa N."/>
        </authorList>
    </citation>
    <scope>NUCLEOTIDE SEQUENCE [LARGE SCALE GENOMIC DNA]</scope>
    <source>
        <strain evidence="11 12">NBRC 101102</strain>
    </source>
</reference>
<evidence type="ECO:0000313" key="12">
    <source>
        <dbReference type="Proteomes" id="UP000321118"/>
    </source>
</evidence>
<dbReference type="PANTHER" id="PTHR43321">
    <property type="entry name" value="GLUTAMATE DECARBOXYLASE"/>
    <property type="match status" value="1"/>
</dbReference>
<sequence length="470" mass="52195">MSATSDPFGPIHGRPSFREHIDRGTFPAHGLEPDEAYELLHTGLMLDGRETLNLASFVTTWMEPQAEKLIHDSLRKNHIDHEEYPAASLIEEACVHMLGDLFNAPDSTAVVGVATIGSSEAIMLGLLAHKRAWRDRRRDAGLSTDRPNVVFGAETHVVWDKFANYFDVEMRKIPMKADRFVLSADDVEAHIDENTIAVGAVLGTTHIGEADPIEEINDLLVRVKAEKGWDIPLHVDGASGAFIAPFAEPDLRWDFRLEQVASINVSGHKYGLVYPGVGWLIFRDASRLPEDLVFSVNYLGGAQPTYTFNFSRGSAMIQAQMYNFLRLGRSGYTSIVETMLANARFLNESLETSGRFEILNPGLAEPVVTFSIKGDPGFDVYHLSARLREDGWIVPAYSLPPDADAVHLMRVVVRLDLSRMMIEQLLRDLMNAWDALVAEQPVQRPSAKPDLWTSPAHAAAKSKARTGLQQ</sequence>
<dbReference type="GO" id="GO:0004351">
    <property type="term" value="F:glutamate decarboxylase activity"/>
    <property type="evidence" value="ECO:0007669"/>
    <property type="project" value="UniProtKB-EC"/>
</dbReference>
<gene>
    <name evidence="11" type="ORF">CXY01_03550</name>
</gene>
<organism evidence="11 12">
    <name type="scientific">Cellulomonas xylanilytica</name>
    <dbReference type="NCBI Taxonomy" id="233583"/>
    <lineage>
        <taxon>Bacteria</taxon>
        <taxon>Bacillati</taxon>
        <taxon>Actinomycetota</taxon>
        <taxon>Actinomycetes</taxon>
        <taxon>Micrococcales</taxon>
        <taxon>Cellulomonadaceae</taxon>
        <taxon>Cellulomonas</taxon>
    </lineage>
</organism>
<dbReference type="GO" id="GO:0030170">
    <property type="term" value="F:pyridoxal phosphate binding"/>
    <property type="evidence" value="ECO:0007669"/>
    <property type="project" value="InterPro"/>
</dbReference>
<dbReference type="RefSeq" id="WP_186813255.1">
    <property type="nucleotide sequence ID" value="NZ_BJUB01000001.1"/>
</dbReference>
<proteinExistence type="inferred from homology"/>
<evidence type="ECO:0000256" key="5">
    <source>
        <dbReference type="ARBA" id="ARBA00023239"/>
    </source>
</evidence>
<accession>A0A510V3Y7</accession>
<dbReference type="InterPro" id="IPR015421">
    <property type="entry name" value="PyrdxlP-dep_Trfase_major"/>
</dbReference>
<evidence type="ECO:0000256" key="4">
    <source>
        <dbReference type="ARBA" id="ARBA00022898"/>
    </source>
</evidence>
<comment type="caution">
    <text evidence="11">The sequence shown here is derived from an EMBL/GenBank/DDBJ whole genome shotgun (WGS) entry which is preliminary data.</text>
</comment>
<evidence type="ECO:0000256" key="10">
    <source>
        <dbReference type="SAM" id="MobiDB-lite"/>
    </source>
</evidence>
<dbReference type="GO" id="GO:0006538">
    <property type="term" value="P:L-glutamate catabolic process"/>
    <property type="evidence" value="ECO:0007669"/>
    <property type="project" value="TreeGrafter"/>
</dbReference>
<keyword evidence="12" id="KW-1185">Reference proteome</keyword>
<dbReference type="InterPro" id="IPR015424">
    <property type="entry name" value="PyrdxlP-dep_Trfase"/>
</dbReference>
<comment type="catalytic activity">
    <reaction evidence="6 9">
        <text>L-glutamate + H(+) = 4-aminobutanoate + CO2</text>
        <dbReference type="Rhea" id="RHEA:17785"/>
        <dbReference type="ChEBI" id="CHEBI:15378"/>
        <dbReference type="ChEBI" id="CHEBI:16526"/>
        <dbReference type="ChEBI" id="CHEBI:29985"/>
        <dbReference type="ChEBI" id="CHEBI:59888"/>
        <dbReference type="EC" id="4.1.1.15"/>
    </reaction>
</comment>
<dbReference type="EC" id="4.1.1.15" evidence="3 9"/>
<evidence type="ECO:0000256" key="3">
    <source>
        <dbReference type="ARBA" id="ARBA00012421"/>
    </source>
</evidence>
<comment type="similarity">
    <text evidence="2 8">Belongs to the group II decarboxylase family.</text>
</comment>
<evidence type="ECO:0000256" key="6">
    <source>
        <dbReference type="ARBA" id="ARBA00048868"/>
    </source>
</evidence>
<dbReference type="PANTHER" id="PTHR43321:SF3">
    <property type="entry name" value="GLUTAMATE DECARBOXYLASE"/>
    <property type="match status" value="1"/>
</dbReference>
<keyword evidence="5 8" id="KW-0456">Lyase</keyword>
<dbReference type="NCBIfam" id="TIGR01788">
    <property type="entry name" value="Glu-decarb-GAD"/>
    <property type="match status" value="1"/>
</dbReference>
<dbReference type="Gene3D" id="3.90.1150.160">
    <property type="match status" value="1"/>
</dbReference>
<keyword evidence="9" id="KW-0210">Decarboxylase</keyword>
<dbReference type="GO" id="GO:0004058">
    <property type="term" value="F:aromatic-L-amino-acid decarboxylase activity"/>
    <property type="evidence" value="ECO:0007669"/>
    <property type="project" value="UniProtKB-ARBA"/>
</dbReference>
<dbReference type="AlphaFoldDB" id="A0A510V3Y7"/>
<feature type="region of interest" description="Disordered" evidence="10">
    <location>
        <begin position="1"/>
        <end position="20"/>
    </location>
</feature>
<evidence type="ECO:0000256" key="9">
    <source>
        <dbReference type="RuleBase" id="RU361171"/>
    </source>
</evidence>
<keyword evidence="4 7" id="KW-0663">Pyridoxal phosphate</keyword>
<dbReference type="FunFam" id="3.40.640.10:FF:000017">
    <property type="entry name" value="Glutamate decarboxylase"/>
    <property type="match status" value="1"/>
</dbReference>
<name>A0A510V3Y7_9CELL</name>
<evidence type="ECO:0000256" key="1">
    <source>
        <dbReference type="ARBA" id="ARBA00001933"/>
    </source>
</evidence>
<dbReference type="InterPro" id="IPR010107">
    <property type="entry name" value="Glutamate_decarboxylase"/>
</dbReference>
<dbReference type="GO" id="GO:0005829">
    <property type="term" value="C:cytosol"/>
    <property type="evidence" value="ECO:0007669"/>
    <property type="project" value="TreeGrafter"/>
</dbReference>
<dbReference type="InterPro" id="IPR002129">
    <property type="entry name" value="PyrdxlP-dep_de-COase"/>
</dbReference>
<dbReference type="Gene3D" id="3.40.640.10">
    <property type="entry name" value="Type I PLP-dependent aspartate aminotransferase-like (Major domain)"/>
    <property type="match status" value="1"/>
</dbReference>
<comment type="cofactor">
    <cofactor evidence="1 7 8">
        <name>pyridoxal 5'-phosphate</name>
        <dbReference type="ChEBI" id="CHEBI:597326"/>
    </cofactor>
</comment>
<evidence type="ECO:0000256" key="8">
    <source>
        <dbReference type="RuleBase" id="RU000382"/>
    </source>
</evidence>
<dbReference type="Pfam" id="PF00282">
    <property type="entry name" value="Pyridoxal_deC"/>
    <property type="match status" value="1"/>
</dbReference>
<evidence type="ECO:0000256" key="2">
    <source>
        <dbReference type="ARBA" id="ARBA00009533"/>
    </source>
</evidence>
<evidence type="ECO:0000256" key="7">
    <source>
        <dbReference type="PIRSR" id="PIRSR602129-50"/>
    </source>
</evidence>
<feature type="region of interest" description="Disordered" evidence="10">
    <location>
        <begin position="445"/>
        <end position="470"/>
    </location>
</feature>
<dbReference type="Gene3D" id="4.10.280.50">
    <property type="match status" value="1"/>
</dbReference>
<feature type="modified residue" description="N6-(pyridoxal phosphate)lysine" evidence="7">
    <location>
        <position position="269"/>
    </location>
</feature>
<dbReference type="Proteomes" id="UP000321118">
    <property type="component" value="Unassembled WGS sequence"/>
</dbReference>
<dbReference type="SUPFAM" id="SSF53383">
    <property type="entry name" value="PLP-dependent transferases"/>
    <property type="match status" value="1"/>
</dbReference>
<dbReference type="EMBL" id="BJUB01000001">
    <property type="protein sequence ID" value="GEK19835.1"/>
    <property type="molecule type" value="Genomic_DNA"/>
</dbReference>
<evidence type="ECO:0000313" key="11">
    <source>
        <dbReference type="EMBL" id="GEK19835.1"/>
    </source>
</evidence>